<sequence length="40" mass="4710">MEGKFDNLQNMQYECKSLSSDVKGERNVHNWTGCKIFRCI</sequence>
<dbReference type="Proteomes" id="UP000195728">
    <property type="component" value="Unassembled WGS sequence"/>
</dbReference>
<protein>
    <submittedName>
        <fullName evidence="1">Uncharacterized protein</fullName>
    </submittedName>
</protein>
<gene>
    <name evidence="1" type="ORF">BC10311_02360</name>
</gene>
<dbReference type="EMBL" id="FMBG01000012">
    <property type="protein sequence ID" value="SCC27705.1"/>
    <property type="molecule type" value="Genomic_DNA"/>
</dbReference>
<comment type="caution">
    <text evidence="1">The sequence shown here is derived from an EMBL/GenBank/DDBJ whole genome shotgun (WGS) entry which is preliminary data.</text>
</comment>
<evidence type="ECO:0000313" key="2">
    <source>
        <dbReference type="Proteomes" id="UP000195728"/>
    </source>
</evidence>
<reference evidence="1 2" key="1">
    <citation type="submission" date="2016-08" db="EMBL/GenBank/DDBJ databases">
        <authorList>
            <person name="Loux V."/>
            <person name="Rue O."/>
        </authorList>
    </citation>
    <scope>NUCLEOTIDE SEQUENCE [LARGE SCALE GENOMIC DNA]</scope>
    <source>
        <strain evidence="1 2">WSBC_10311</strain>
    </source>
</reference>
<dbReference type="AlphaFoldDB" id="A0AB37YQQ4"/>
<organism evidence="1 2">
    <name type="scientific">Bacillus wiedmannii</name>
    <dbReference type="NCBI Taxonomy" id="1890302"/>
    <lineage>
        <taxon>Bacteria</taxon>
        <taxon>Bacillati</taxon>
        <taxon>Bacillota</taxon>
        <taxon>Bacilli</taxon>
        <taxon>Bacillales</taxon>
        <taxon>Bacillaceae</taxon>
        <taxon>Bacillus</taxon>
        <taxon>Bacillus cereus group</taxon>
    </lineage>
</organism>
<name>A0AB37YQQ4_9BACI</name>
<accession>A0AB37YQQ4</accession>
<proteinExistence type="predicted"/>
<evidence type="ECO:0000313" key="1">
    <source>
        <dbReference type="EMBL" id="SCC27705.1"/>
    </source>
</evidence>